<keyword evidence="6" id="KW-1185">Reference proteome</keyword>
<dbReference type="NCBIfam" id="TIGR00685">
    <property type="entry name" value="T6PP"/>
    <property type="match status" value="1"/>
</dbReference>
<dbReference type="AlphaFoldDB" id="A5FWV3"/>
<keyword evidence="3 4" id="KW-0378">Hydrolase</keyword>
<comment type="similarity">
    <text evidence="2 4">Belongs to the trehalose phosphatase family.</text>
</comment>
<comment type="catalytic activity">
    <reaction evidence="4">
        <text>alpha,alpha-trehalose 6-phosphate + H2O = alpha,alpha-trehalose + phosphate</text>
        <dbReference type="Rhea" id="RHEA:23420"/>
        <dbReference type="ChEBI" id="CHEBI:15377"/>
        <dbReference type="ChEBI" id="CHEBI:16551"/>
        <dbReference type="ChEBI" id="CHEBI:43474"/>
        <dbReference type="ChEBI" id="CHEBI:58429"/>
        <dbReference type="EC" id="3.1.3.12"/>
    </reaction>
</comment>
<dbReference type="Gene3D" id="3.30.70.1020">
    <property type="entry name" value="Trehalose-6-phosphate phosphatase related protein, domain 2"/>
    <property type="match status" value="1"/>
</dbReference>
<dbReference type="InterPro" id="IPR003337">
    <property type="entry name" value="Trehalose_PPase"/>
</dbReference>
<dbReference type="Gene3D" id="3.40.50.1000">
    <property type="entry name" value="HAD superfamily/HAD-like"/>
    <property type="match status" value="1"/>
</dbReference>
<dbReference type="Pfam" id="PF02358">
    <property type="entry name" value="Trehalose_PPase"/>
    <property type="match status" value="1"/>
</dbReference>
<dbReference type="NCBIfam" id="TIGR01484">
    <property type="entry name" value="HAD-SF-IIB"/>
    <property type="match status" value="1"/>
</dbReference>
<dbReference type="HOGENOM" id="CLU_037265_2_0_5"/>
<comment type="function">
    <text evidence="4">Removes the phosphate from trehalose 6-phosphate to produce free trehalose.</text>
</comment>
<evidence type="ECO:0000256" key="4">
    <source>
        <dbReference type="RuleBase" id="RU361117"/>
    </source>
</evidence>
<organism evidence="5 6">
    <name type="scientific">Acidiphilium cryptum (strain JF-5)</name>
    <dbReference type="NCBI Taxonomy" id="349163"/>
    <lineage>
        <taxon>Bacteria</taxon>
        <taxon>Pseudomonadati</taxon>
        <taxon>Pseudomonadota</taxon>
        <taxon>Alphaproteobacteria</taxon>
        <taxon>Acetobacterales</taxon>
        <taxon>Acidocellaceae</taxon>
        <taxon>Acidiphilium</taxon>
    </lineage>
</organism>
<keyword evidence="4" id="KW-0460">Magnesium</keyword>
<accession>A5FWV3</accession>
<dbReference type="GO" id="GO:0005992">
    <property type="term" value="P:trehalose biosynthetic process"/>
    <property type="evidence" value="ECO:0007669"/>
    <property type="project" value="UniProtKB-UniPathway"/>
</dbReference>
<protein>
    <recommendedName>
        <fullName evidence="4">Trehalose 6-phosphate phosphatase</fullName>
        <ecNumber evidence="4">3.1.3.12</ecNumber>
    </recommendedName>
</protein>
<dbReference type="eggNOG" id="COG1877">
    <property type="taxonomic scope" value="Bacteria"/>
</dbReference>
<dbReference type="GO" id="GO:0004805">
    <property type="term" value="F:trehalose-phosphatase activity"/>
    <property type="evidence" value="ECO:0007669"/>
    <property type="project" value="UniProtKB-EC"/>
</dbReference>
<dbReference type="Proteomes" id="UP000000245">
    <property type="component" value="Chromosome"/>
</dbReference>
<evidence type="ECO:0000256" key="1">
    <source>
        <dbReference type="ARBA" id="ARBA00005199"/>
    </source>
</evidence>
<dbReference type="EMBL" id="CP000697">
    <property type="protein sequence ID" value="ABQ30085.1"/>
    <property type="molecule type" value="Genomic_DNA"/>
</dbReference>
<dbReference type="InterPro" id="IPR023214">
    <property type="entry name" value="HAD_sf"/>
</dbReference>
<dbReference type="PANTHER" id="PTHR43768">
    <property type="entry name" value="TREHALOSE 6-PHOSPHATE PHOSPHATASE"/>
    <property type="match status" value="1"/>
</dbReference>
<dbReference type="UniPathway" id="UPA00299"/>
<dbReference type="InterPro" id="IPR006379">
    <property type="entry name" value="HAD-SF_hydro_IIB"/>
</dbReference>
<evidence type="ECO:0000256" key="2">
    <source>
        <dbReference type="ARBA" id="ARBA00008770"/>
    </source>
</evidence>
<evidence type="ECO:0000313" key="6">
    <source>
        <dbReference type="Proteomes" id="UP000000245"/>
    </source>
</evidence>
<dbReference type="STRING" id="349163.Acry_0866"/>
<evidence type="ECO:0000256" key="3">
    <source>
        <dbReference type="ARBA" id="ARBA00022801"/>
    </source>
</evidence>
<dbReference type="SUPFAM" id="SSF56784">
    <property type="entry name" value="HAD-like"/>
    <property type="match status" value="1"/>
</dbReference>
<reference evidence="5 6" key="1">
    <citation type="submission" date="2007-05" db="EMBL/GenBank/DDBJ databases">
        <title>Complete sequence of chromosome of Acidiphilium cryptum JF-5.</title>
        <authorList>
            <consortium name="US DOE Joint Genome Institute"/>
            <person name="Copeland A."/>
            <person name="Lucas S."/>
            <person name="Lapidus A."/>
            <person name="Barry K."/>
            <person name="Detter J.C."/>
            <person name="Glavina del Rio T."/>
            <person name="Hammon N."/>
            <person name="Israni S."/>
            <person name="Dalin E."/>
            <person name="Tice H."/>
            <person name="Pitluck S."/>
            <person name="Sims D."/>
            <person name="Brettin T."/>
            <person name="Bruce D."/>
            <person name="Han C."/>
            <person name="Schmutz J."/>
            <person name="Larimer F."/>
            <person name="Land M."/>
            <person name="Hauser L."/>
            <person name="Kyrpides N."/>
            <person name="Kim E."/>
            <person name="Magnuson T."/>
            <person name="Richardson P."/>
        </authorList>
    </citation>
    <scope>NUCLEOTIDE SEQUENCE [LARGE SCALE GENOMIC DNA]</scope>
    <source>
        <strain evidence="5 6">JF-5</strain>
    </source>
</reference>
<dbReference type="PANTHER" id="PTHR43768:SF3">
    <property type="entry name" value="TREHALOSE 6-PHOSPHATE PHOSPHATASE"/>
    <property type="match status" value="1"/>
</dbReference>
<gene>
    <name evidence="5" type="ordered locus">Acry_0866</name>
</gene>
<name>A5FWV3_ACICJ</name>
<comment type="cofactor">
    <cofactor evidence="4">
        <name>Mg(2+)</name>
        <dbReference type="ChEBI" id="CHEBI:18420"/>
    </cofactor>
</comment>
<keyword evidence="4" id="KW-0479">Metal-binding</keyword>
<dbReference type="EC" id="3.1.3.12" evidence="4"/>
<dbReference type="InterPro" id="IPR044651">
    <property type="entry name" value="OTSB-like"/>
</dbReference>
<dbReference type="KEGG" id="acr:Acry_0866"/>
<dbReference type="GO" id="GO:0046872">
    <property type="term" value="F:metal ion binding"/>
    <property type="evidence" value="ECO:0007669"/>
    <property type="project" value="UniProtKB-KW"/>
</dbReference>
<dbReference type="InterPro" id="IPR036412">
    <property type="entry name" value="HAD-like_sf"/>
</dbReference>
<comment type="pathway">
    <text evidence="1 4">Glycan biosynthesis; trehalose biosynthesis.</text>
</comment>
<sequence length="236" mass="24393">MGPKLTRDHALFLDLDGTLLEFAPTAEEVAVPAGLGAMLRGLAAQRDGALAILSGRSLAQIDAVTADPFPAGAEHGFVLRDAAGRIHHPVRQTANRAAWRAALEAAAAAHPGVRIEAKSASLVAHYRASPEAGPALGAMIGAMIAEAPEVERLAANMAWEIRPRGAGKGRALEWFMARPPFAGRVPVFVGDDVTDEEAIAAAAALGGHGLHVHRDFDGTPAAVLAWLGSALAPGRV</sequence>
<proteinExistence type="inferred from homology"/>
<evidence type="ECO:0000313" key="5">
    <source>
        <dbReference type="EMBL" id="ABQ30085.1"/>
    </source>
</evidence>